<dbReference type="InterPro" id="IPR001909">
    <property type="entry name" value="KRAB"/>
</dbReference>
<accession>A0A6J3FS19</accession>
<evidence type="ECO:0000313" key="17">
    <source>
        <dbReference type="RefSeq" id="XP_032108215.1"/>
    </source>
</evidence>
<feature type="domain" description="C2H2-type" evidence="14">
    <location>
        <begin position="418"/>
        <end position="445"/>
    </location>
</feature>
<comment type="subcellular location">
    <subcellularLocation>
        <location evidence="1">Nucleus</location>
    </subcellularLocation>
</comment>
<dbReference type="CDD" id="cd07765">
    <property type="entry name" value="KRAB_A-box"/>
    <property type="match status" value="1"/>
</dbReference>
<dbReference type="PANTHER" id="PTHR24393">
    <property type="entry name" value="ZINC FINGER PROTEIN"/>
    <property type="match status" value="1"/>
</dbReference>
<dbReference type="AlphaFoldDB" id="A0A6J3FS19"/>
<dbReference type="InterPro" id="IPR013087">
    <property type="entry name" value="Znf_C2H2_type"/>
</dbReference>
<feature type="domain" description="C2H2-type" evidence="14">
    <location>
        <begin position="362"/>
        <end position="389"/>
    </location>
</feature>
<dbReference type="Pfam" id="PF00096">
    <property type="entry name" value="zf-C2H2"/>
    <property type="match status" value="5"/>
</dbReference>
<evidence type="ECO:0000256" key="5">
    <source>
        <dbReference type="ARBA" id="ARBA00022737"/>
    </source>
</evidence>
<evidence type="ECO:0000313" key="16">
    <source>
        <dbReference type="Proteomes" id="UP000504640"/>
    </source>
</evidence>
<feature type="domain" description="C2H2-type" evidence="14">
    <location>
        <begin position="502"/>
        <end position="529"/>
    </location>
</feature>
<keyword evidence="8" id="KW-0832">Ubl conjugation</keyword>
<dbReference type="FunFam" id="3.30.160.60:FF:000016">
    <property type="entry name" value="zinc finger protein 37 homolog"/>
    <property type="match status" value="2"/>
</dbReference>
<dbReference type="PROSITE" id="PS00028">
    <property type="entry name" value="ZINC_FINGER_C2H2_1"/>
    <property type="match status" value="7"/>
</dbReference>
<evidence type="ECO:0000256" key="11">
    <source>
        <dbReference type="ARBA" id="ARBA00023163"/>
    </source>
</evidence>
<dbReference type="FunFam" id="3.30.160.60:FF:001524">
    <property type="entry name" value="Zinc finger protein 8"/>
    <property type="match status" value="1"/>
</dbReference>
<sequence length="548" mass="61345">MEVLQAIGSGIWGLALVSYSQHFFPPHSSACPGTCFSQEERMTAGHPPRWSQELVTFEDVSVDFSQEEWELLDPAQKNLYREVMLENYRNLVSLEAVKNPCADAGIEEGPFSTVHTLQATRLSSWMGHLLLQPVASVHMEQSEALRMEEKGTPQASCSGWTTVLKNQDSTYKKVILQEEPAGGINIIRLIREDGGWKQLGESHEDPQGLLSQKASIQAVALPQETAAGWHGFGENGHLSSALVLSQGSCKGKHMCDSGLDMTSLASDSVLKHHQMGHADGRPCEDHERGNAISRNGHFIQHGGRMFVYLENGQSLNHSVALTIHNKINAAEKPFECHQCGKVFNRRHSLSEHQRIHTGEKPYECQECGRAFTHSSTLTRHLRTHTGEKPYACGECGRAFNRISSLTQHQRIHTGEKPYKCEDCGKSFCQSSYLILHKRTHTGEKPYECSDCGKAFSDRSSLNQHERTHTGENPYECKQCGRAFSQRSSLVRHERTHTGEKPYRCQECGKAFSQSSSLATHQKTHSSQKTYKIIDCGEAFYRNRHLIGC</sequence>
<proteinExistence type="inferred from homology"/>
<dbReference type="PANTHER" id="PTHR24393:SF100">
    <property type="entry name" value="ZINC FINGER PROTEIN-RELATED"/>
    <property type="match status" value="1"/>
</dbReference>
<dbReference type="PROSITE" id="PS50157">
    <property type="entry name" value="ZINC_FINGER_C2H2_2"/>
    <property type="match status" value="7"/>
</dbReference>
<keyword evidence="6 13" id="KW-0863">Zinc-finger</keyword>
<dbReference type="CTD" id="115196"/>
<keyword evidence="10" id="KW-0238">DNA-binding</keyword>
<organism evidence="16 17">
    <name type="scientific">Sapajus apella</name>
    <name type="common">Brown-capped capuchin</name>
    <name type="synonym">Cebus apella</name>
    <dbReference type="NCBI Taxonomy" id="9515"/>
    <lineage>
        <taxon>Eukaryota</taxon>
        <taxon>Metazoa</taxon>
        <taxon>Chordata</taxon>
        <taxon>Craniata</taxon>
        <taxon>Vertebrata</taxon>
        <taxon>Euteleostomi</taxon>
        <taxon>Mammalia</taxon>
        <taxon>Eutheria</taxon>
        <taxon>Euarchontoglires</taxon>
        <taxon>Primates</taxon>
        <taxon>Haplorrhini</taxon>
        <taxon>Platyrrhini</taxon>
        <taxon>Cebidae</taxon>
        <taxon>Cebinae</taxon>
        <taxon>Sapajus</taxon>
    </lineage>
</organism>
<comment type="similarity">
    <text evidence="2">Belongs to the krueppel C2H2-type zinc-finger protein family.</text>
</comment>
<evidence type="ECO:0000256" key="9">
    <source>
        <dbReference type="ARBA" id="ARBA00023015"/>
    </source>
</evidence>
<keyword evidence="7" id="KW-0862">Zinc</keyword>
<feature type="domain" description="C2H2-type" evidence="14">
    <location>
        <begin position="446"/>
        <end position="473"/>
    </location>
</feature>
<dbReference type="Gene3D" id="3.30.160.60">
    <property type="entry name" value="Classic Zinc Finger"/>
    <property type="match status" value="7"/>
</dbReference>
<reference evidence="17" key="1">
    <citation type="submission" date="2025-08" db="UniProtKB">
        <authorList>
            <consortium name="RefSeq"/>
        </authorList>
    </citation>
    <scope>IDENTIFICATION</scope>
    <source>
        <tissue evidence="17">Blood</tissue>
    </source>
</reference>
<feature type="domain" description="C2H2-type" evidence="14">
    <location>
        <begin position="334"/>
        <end position="361"/>
    </location>
</feature>
<dbReference type="FunFam" id="3.30.160.60:FF:002063">
    <property type="entry name" value="RB associated KRAB zinc finger"/>
    <property type="match status" value="1"/>
</dbReference>
<keyword evidence="16" id="KW-1185">Reference proteome</keyword>
<protein>
    <submittedName>
        <fullName evidence="17">Zinc finger protein 554 isoform X1</fullName>
    </submittedName>
</protein>
<dbReference type="RefSeq" id="XP_032108215.1">
    <property type="nucleotide sequence ID" value="XM_032252324.1"/>
</dbReference>
<evidence type="ECO:0000256" key="8">
    <source>
        <dbReference type="ARBA" id="ARBA00022843"/>
    </source>
</evidence>
<feature type="domain" description="C2H2-type" evidence="14">
    <location>
        <begin position="474"/>
        <end position="501"/>
    </location>
</feature>
<dbReference type="GO" id="GO:0005634">
    <property type="term" value="C:nucleus"/>
    <property type="evidence" value="ECO:0007669"/>
    <property type="project" value="UniProtKB-SubCell"/>
</dbReference>
<dbReference type="GO" id="GO:0000978">
    <property type="term" value="F:RNA polymerase II cis-regulatory region sequence-specific DNA binding"/>
    <property type="evidence" value="ECO:0007669"/>
    <property type="project" value="TreeGrafter"/>
</dbReference>
<dbReference type="SUPFAM" id="SSF57667">
    <property type="entry name" value="beta-beta-alpha zinc fingers"/>
    <property type="match status" value="4"/>
</dbReference>
<dbReference type="GO" id="GO:0001228">
    <property type="term" value="F:DNA-binding transcription activator activity, RNA polymerase II-specific"/>
    <property type="evidence" value="ECO:0007669"/>
    <property type="project" value="TreeGrafter"/>
</dbReference>
<dbReference type="Proteomes" id="UP000504640">
    <property type="component" value="Unplaced"/>
</dbReference>
<dbReference type="FunFam" id="3.30.160.60:FF:000212">
    <property type="entry name" value="zinc finger protein 382 isoform X2"/>
    <property type="match status" value="1"/>
</dbReference>
<feature type="domain" description="C2H2-type" evidence="14">
    <location>
        <begin position="390"/>
        <end position="417"/>
    </location>
</feature>
<keyword evidence="11" id="KW-0804">Transcription</keyword>
<dbReference type="SMART" id="SM00355">
    <property type="entry name" value="ZnF_C2H2"/>
    <property type="match status" value="7"/>
</dbReference>
<dbReference type="InterPro" id="IPR036236">
    <property type="entry name" value="Znf_C2H2_sf"/>
</dbReference>
<dbReference type="PROSITE" id="PS50805">
    <property type="entry name" value="KRAB"/>
    <property type="match status" value="1"/>
</dbReference>
<keyword evidence="9" id="KW-0805">Transcription regulation</keyword>
<evidence type="ECO:0000256" key="4">
    <source>
        <dbReference type="ARBA" id="ARBA00022723"/>
    </source>
</evidence>
<gene>
    <name evidence="17" type="primary">ZNF554</name>
</gene>
<keyword evidence="12" id="KW-0539">Nucleus</keyword>
<evidence type="ECO:0000256" key="10">
    <source>
        <dbReference type="ARBA" id="ARBA00023125"/>
    </source>
</evidence>
<dbReference type="FunFam" id="3.30.160.60:FF:000384">
    <property type="entry name" value="Zinc finger protein 550"/>
    <property type="match status" value="1"/>
</dbReference>
<dbReference type="InterPro" id="IPR036051">
    <property type="entry name" value="KRAB_dom_sf"/>
</dbReference>
<dbReference type="SUPFAM" id="SSF109640">
    <property type="entry name" value="KRAB domain (Kruppel-associated box)"/>
    <property type="match status" value="1"/>
</dbReference>
<dbReference type="Pfam" id="PF13465">
    <property type="entry name" value="zf-H2C2_2"/>
    <property type="match status" value="1"/>
</dbReference>
<evidence type="ECO:0000259" key="14">
    <source>
        <dbReference type="PROSITE" id="PS50157"/>
    </source>
</evidence>
<evidence type="ECO:0000256" key="12">
    <source>
        <dbReference type="ARBA" id="ARBA00023242"/>
    </source>
</evidence>
<evidence type="ECO:0000256" key="13">
    <source>
        <dbReference type="PROSITE-ProRule" id="PRU00042"/>
    </source>
</evidence>
<dbReference type="Pfam" id="PF01352">
    <property type="entry name" value="KRAB"/>
    <property type="match status" value="1"/>
</dbReference>
<dbReference type="GeneID" id="116532795"/>
<evidence type="ECO:0000259" key="15">
    <source>
        <dbReference type="PROSITE" id="PS50805"/>
    </source>
</evidence>
<feature type="domain" description="KRAB" evidence="15">
    <location>
        <begin position="55"/>
        <end position="158"/>
    </location>
</feature>
<dbReference type="Gene3D" id="6.10.140.140">
    <property type="match status" value="1"/>
</dbReference>
<keyword evidence="3" id="KW-1017">Isopeptide bond</keyword>
<evidence type="ECO:0000256" key="7">
    <source>
        <dbReference type="ARBA" id="ARBA00022833"/>
    </source>
</evidence>
<dbReference type="FunFam" id="3.30.160.60:FF:000953">
    <property type="entry name" value="Zinc finger protein 691"/>
    <property type="match status" value="1"/>
</dbReference>
<name>A0A6J3FS19_SAPAP</name>
<evidence type="ECO:0000256" key="6">
    <source>
        <dbReference type="ARBA" id="ARBA00022771"/>
    </source>
</evidence>
<keyword evidence="5" id="KW-0677">Repeat</keyword>
<evidence type="ECO:0000256" key="2">
    <source>
        <dbReference type="ARBA" id="ARBA00006991"/>
    </source>
</evidence>
<evidence type="ECO:0000256" key="3">
    <source>
        <dbReference type="ARBA" id="ARBA00022499"/>
    </source>
</evidence>
<keyword evidence="4" id="KW-0479">Metal-binding</keyword>
<dbReference type="SMART" id="SM00349">
    <property type="entry name" value="KRAB"/>
    <property type="match status" value="1"/>
</dbReference>
<dbReference type="GO" id="GO:0008270">
    <property type="term" value="F:zinc ion binding"/>
    <property type="evidence" value="ECO:0007669"/>
    <property type="project" value="UniProtKB-KW"/>
</dbReference>
<evidence type="ECO:0000256" key="1">
    <source>
        <dbReference type="ARBA" id="ARBA00004123"/>
    </source>
</evidence>